<dbReference type="Proteomes" id="UP000693970">
    <property type="component" value="Unassembled WGS sequence"/>
</dbReference>
<dbReference type="PANTHER" id="PTHR43735:SF3">
    <property type="entry name" value="FERROPTOSIS SUPPRESSOR PROTEIN 1"/>
    <property type="match status" value="1"/>
</dbReference>
<gene>
    <name evidence="7" type="ORF">IV203_011510</name>
</gene>
<accession>A0A9K3PIQ4</accession>
<protein>
    <submittedName>
        <fullName evidence="7">NADH dehydrogenase</fullName>
    </submittedName>
</protein>
<evidence type="ECO:0000256" key="2">
    <source>
        <dbReference type="ARBA" id="ARBA00022630"/>
    </source>
</evidence>
<evidence type="ECO:0000256" key="1">
    <source>
        <dbReference type="ARBA" id="ARBA00006442"/>
    </source>
</evidence>
<evidence type="ECO:0000313" key="8">
    <source>
        <dbReference type="Proteomes" id="UP000693970"/>
    </source>
</evidence>
<dbReference type="AlphaFoldDB" id="A0A9K3PIQ4"/>
<evidence type="ECO:0000256" key="4">
    <source>
        <dbReference type="ARBA" id="ARBA00023002"/>
    </source>
</evidence>
<organism evidence="7 8">
    <name type="scientific">Nitzschia inconspicua</name>
    <dbReference type="NCBI Taxonomy" id="303405"/>
    <lineage>
        <taxon>Eukaryota</taxon>
        <taxon>Sar</taxon>
        <taxon>Stramenopiles</taxon>
        <taxon>Ochrophyta</taxon>
        <taxon>Bacillariophyta</taxon>
        <taxon>Bacillariophyceae</taxon>
        <taxon>Bacillariophycidae</taxon>
        <taxon>Bacillariales</taxon>
        <taxon>Bacillariaceae</taxon>
        <taxon>Nitzschia</taxon>
    </lineage>
</organism>
<dbReference type="OrthoDB" id="4865at2759"/>
<reference evidence="7" key="1">
    <citation type="journal article" date="2021" name="Sci. Rep.">
        <title>Diploid genomic architecture of Nitzschia inconspicua, an elite biomass production diatom.</title>
        <authorList>
            <person name="Oliver A."/>
            <person name="Podell S."/>
            <person name="Pinowska A."/>
            <person name="Traller J.C."/>
            <person name="Smith S.R."/>
            <person name="McClure R."/>
            <person name="Beliaev A."/>
            <person name="Bohutskyi P."/>
            <person name="Hill E.A."/>
            <person name="Rabines A."/>
            <person name="Zheng H."/>
            <person name="Allen L.Z."/>
            <person name="Kuo A."/>
            <person name="Grigoriev I.V."/>
            <person name="Allen A.E."/>
            <person name="Hazlebeck D."/>
            <person name="Allen E.E."/>
        </authorList>
    </citation>
    <scope>NUCLEOTIDE SEQUENCE</scope>
    <source>
        <strain evidence="7">Hildebrandi</strain>
    </source>
</reference>
<proteinExistence type="inferred from homology"/>
<evidence type="ECO:0000259" key="6">
    <source>
        <dbReference type="Pfam" id="PF07992"/>
    </source>
</evidence>
<evidence type="ECO:0000256" key="3">
    <source>
        <dbReference type="ARBA" id="ARBA00022827"/>
    </source>
</evidence>
<dbReference type="GO" id="GO:0004174">
    <property type="term" value="F:electron-transferring-flavoprotein dehydrogenase activity"/>
    <property type="evidence" value="ECO:0007669"/>
    <property type="project" value="TreeGrafter"/>
</dbReference>
<feature type="region of interest" description="Disordered" evidence="5">
    <location>
        <begin position="359"/>
        <end position="386"/>
    </location>
</feature>
<dbReference type="EMBL" id="JAGRRH010000019">
    <property type="protein sequence ID" value="KAG7348913.1"/>
    <property type="molecule type" value="Genomic_DNA"/>
</dbReference>
<feature type="domain" description="FAD/NAD(P)-binding" evidence="6">
    <location>
        <begin position="11"/>
        <end position="330"/>
    </location>
</feature>
<evidence type="ECO:0000313" key="7">
    <source>
        <dbReference type="EMBL" id="KAG7348913.1"/>
    </source>
</evidence>
<comment type="caution">
    <text evidence="7">The sequence shown here is derived from an EMBL/GenBank/DDBJ whole genome shotgun (WGS) entry which is preliminary data.</text>
</comment>
<evidence type="ECO:0000256" key="5">
    <source>
        <dbReference type="SAM" id="MobiDB-lite"/>
    </source>
</evidence>
<sequence>MTSTTESIQNKVVVIGGGIAGLTACVALRKKDKHVDILLVEPKQYFQVPWASYRAIFDAKMREASIFDLEPWCTKHNITHLETTVTRLTETSAHLGNGQVITDFAAAAICVGAVCKWPSLGRCHAIETTRLNGKTKTKQNASKGNVLTRQERIKQLEQDGERLLNAGSVLVIGGGLIGVETAGDLAYFAAKQEKILEVTLVHSGKTLIPEFPERASNMVLKKLTKLGVNVILDDKVVPSKSKGKNKTGNNKKSKSSPSSPTTTFHLQNSDQDISANQVIWTTGLTAQNHFMLDPKYLTKKGGWIKVNENFLLTHCDNGRLFAFGDCCDLLPNAGNQVLGAMPVIGHNLKVSVDSYTAPMGRGGGGGGADNDNDDHTDSSTPVNKRKKLNKALLQPELYIATIGKKDGVALTPFGATGLGLPRLKNKTQFLMKPKNSLGLV</sequence>
<keyword evidence="3" id="KW-0274">FAD</keyword>
<feature type="region of interest" description="Disordered" evidence="5">
    <location>
        <begin position="239"/>
        <end position="266"/>
    </location>
</feature>
<feature type="compositionally biased region" description="Basic residues" evidence="5">
    <location>
        <begin position="241"/>
        <end position="254"/>
    </location>
</feature>
<name>A0A9K3PIQ4_9STRA</name>
<keyword evidence="2" id="KW-0285">Flavoprotein</keyword>
<dbReference type="GO" id="GO:0050660">
    <property type="term" value="F:flavin adenine dinucleotide binding"/>
    <property type="evidence" value="ECO:0007669"/>
    <property type="project" value="TreeGrafter"/>
</dbReference>
<dbReference type="PANTHER" id="PTHR43735">
    <property type="entry name" value="APOPTOSIS-INDUCING FACTOR 1"/>
    <property type="match status" value="1"/>
</dbReference>
<dbReference type="InterPro" id="IPR023753">
    <property type="entry name" value="FAD/NAD-binding_dom"/>
</dbReference>
<reference evidence="7" key="2">
    <citation type="submission" date="2021-04" db="EMBL/GenBank/DDBJ databases">
        <authorList>
            <person name="Podell S."/>
        </authorList>
    </citation>
    <scope>NUCLEOTIDE SEQUENCE</scope>
    <source>
        <strain evidence="7">Hildebrandi</strain>
    </source>
</reference>
<comment type="similarity">
    <text evidence="1">Belongs to the FAD-dependent oxidoreductase family.</text>
</comment>
<dbReference type="GO" id="GO:0005737">
    <property type="term" value="C:cytoplasm"/>
    <property type="evidence" value="ECO:0007669"/>
    <property type="project" value="TreeGrafter"/>
</dbReference>
<dbReference type="Pfam" id="PF07992">
    <property type="entry name" value="Pyr_redox_2"/>
    <property type="match status" value="1"/>
</dbReference>
<keyword evidence="8" id="KW-1185">Reference proteome</keyword>
<keyword evidence="4" id="KW-0560">Oxidoreductase</keyword>